<gene>
    <name evidence="16" type="ordered locus">Tola_2551</name>
</gene>
<keyword evidence="17" id="KW-1185">Reference proteome</keyword>
<dbReference type="GO" id="GO:0006355">
    <property type="term" value="P:regulation of DNA-templated transcription"/>
    <property type="evidence" value="ECO:0007669"/>
    <property type="project" value="InterPro"/>
</dbReference>
<dbReference type="InterPro" id="IPR013767">
    <property type="entry name" value="PAS_fold"/>
</dbReference>
<organism evidence="16 17">
    <name type="scientific">Tolumonas auensis (strain DSM 9187 / NBRC 110442 / TA 4)</name>
    <dbReference type="NCBI Taxonomy" id="595494"/>
    <lineage>
        <taxon>Bacteria</taxon>
        <taxon>Pseudomonadati</taxon>
        <taxon>Pseudomonadota</taxon>
        <taxon>Gammaproteobacteria</taxon>
        <taxon>Aeromonadales</taxon>
        <taxon>Aeromonadaceae</taxon>
        <taxon>Tolumonas</taxon>
    </lineage>
</organism>
<dbReference type="AlphaFoldDB" id="C4LAH0"/>
<dbReference type="Gene3D" id="3.30.565.10">
    <property type="entry name" value="Histidine kinase-like ATPase, C-terminal domain"/>
    <property type="match status" value="1"/>
</dbReference>
<dbReference type="GO" id="GO:0005524">
    <property type="term" value="F:ATP binding"/>
    <property type="evidence" value="ECO:0007669"/>
    <property type="project" value="UniProtKB-KW"/>
</dbReference>
<dbReference type="InterPro" id="IPR016120">
    <property type="entry name" value="Sig_transdc_His_kin_SpoOB"/>
</dbReference>
<evidence type="ECO:0000259" key="15">
    <source>
        <dbReference type="PROSITE" id="PS50109"/>
    </source>
</evidence>
<evidence type="ECO:0000256" key="3">
    <source>
        <dbReference type="ARBA" id="ARBA00012438"/>
    </source>
</evidence>
<comment type="subcellular location">
    <subcellularLocation>
        <location evidence="2">Cell membrane</location>
        <topology evidence="2">Multi-pass membrane protein</topology>
    </subcellularLocation>
</comment>
<reference evidence="16 17" key="2">
    <citation type="journal article" date="2011" name="Stand. Genomic Sci.">
        <title>Complete genome sequence of Tolumonas auensis type strain (TA 4).</title>
        <authorList>
            <person name="Chertkov O."/>
            <person name="Copeland A."/>
            <person name="Lucas S."/>
            <person name="Lapidus A."/>
            <person name="Berry K.W."/>
            <person name="Detter J.C."/>
            <person name="Del Rio T.G."/>
            <person name="Hammon N."/>
            <person name="Dalin E."/>
            <person name="Tice H."/>
            <person name="Pitluck S."/>
            <person name="Richardson P."/>
            <person name="Bruce D."/>
            <person name="Goodwin L."/>
            <person name="Han C."/>
            <person name="Tapia R."/>
            <person name="Saunders E."/>
            <person name="Schmutz J."/>
            <person name="Brettin T."/>
            <person name="Larimer F."/>
            <person name="Land M."/>
            <person name="Hauser L."/>
            <person name="Spring S."/>
            <person name="Rohde M."/>
            <person name="Kyrpides N.C."/>
            <person name="Ivanova N."/>
            <person name="Goker M."/>
            <person name="Beller H.R."/>
            <person name="Klenk H.P."/>
            <person name="Woyke T."/>
        </authorList>
    </citation>
    <scope>NUCLEOTIDE SEQUENCE [LARGE SCALE GENOMIC DNA]</scope>
    <source>
        <strain evidence="17">DSM 9187 / TA4</strain>
    </source>
</reference>
<dbReference type="Gene3D" id="3.30.450.20">
    <property type="entry name" value="PAS domain"/>
    <property type="match status" value="2"/>
</dbReference>
<evidence type="ECO:0000256" key="11">
    <source>
        <dbReference type="ARBA" id="ARBA00022989"/>
    </source>
</evidence>
<dbReference type="Proteomes" id="UP000009073">
    <property type="component" value="Chromosome"/>
</dbReference>
<dbReference type="InterPro" id="IPR033463">
    <property type="entry name" value="sCache_3"/>
</dbReference>
<dbReference type="PANTHER" id="PTHR43547:SF10">
    <property type="entry name" value="SENSOR HISTIDINE KINASE DCUS"/>
    <property type="match status" value="1"/>
</dbReference>
<evidence type="ECO:0000256" key="5">
    <source>
        <dbReference type="ARBA" id="ARBA00022553"/>
    </source>
</evidence>
<keyword evidence="13 14" id="KW-0472">Membrane</keyword>
<dbReference type="PROSITE" id="PS50109">
    <property type="entry name" value="HIS_KIN"/>
    <property type="match status" value="1"/>
</dbReference>
<dbReference type="GO" id="GO:0000155">
    <property type="term" value="F:phosphorelay sensor kinase activity"/>
    <property type="evidence" value="ECO:0007669"/>
    <property type="project" value="InterPro"/>
</dbReference>
<evidence type="ECO:0000256" key="12">
    <source>
        <dbReference type="ARBA" id="ARBA00023012"/>
    </source>
</evidence>
<protein>
    <recommendedName>
        <fullName evidence="3">histidine kinase</fullName>
        <ecNumber evidence="3">2.7.13.3</ecNumber>
    </recommendedName>
</protein>
<dbReference type="PANTHER" id="PTHR43547">
    <property type="entry name" value="TWO-COMPONENT HISTIDINE KINASE"/>
    <property type="match status" value="1"/>
</dbReference>
<dbReference type="InterPro" id="IPR003594">
    <property type="entry name" value="HATPase_dom"/>
</dbReference>
<dbReference type="FunFam" id="3.30.450.20:FF:000018">
    <property type="entry name" value="Sensor histidine kinase DcuS"/>
    <property type="match status" value="1"/>
</dbReference>
<dbReference type="SUPFAM" id="SSF55890">
    <property type="entry name" value="Sporulation response regulatory protein Spo0B"/>
    <property type="match status" value="1"/>
</dbReference>
<dbReference type="SUPFAM" id="SSF55874">
    <property type="entry name" value="ATPase domain of HSP90 chaperone/DNA topoisomerase II/histidine kinase"/>
    <property type="match status" value="1"/>
</dbReference>
<keyword evidence="10" id="KW-0067">ATP-binding</keyword>
<evidence type="ECO:0000256" key="9">
    <source>
        <dbReference type="ARBA" id="ARBA00022777"/>
    </source>
</evidence>
<dbReference type="NCBIfam" id="NF008298">
    <property type="entry name" value="PRK11086.1"/>
    <property type="match status" value="1"/>
</dbReference>
<dbReference type="Pfam" id="PF17203">
    <property type="entry name" value="sCache_3_2"/>
    <property type="match status" value="1"/>
</dbReference>
<dbReference type="Pfam" id="PF02518">
    <property type="entry name" value="HATPase_c"/>
    <property type="match status" value="1"/>
</dbReference>
<reference evidence="17" key="1">
    <citation type="submission" date="2009-05" db="EMBL/GenBank/DDBJ databases">
        <title>Complete sequence of Tolumonas auensis DSM 9187.</title>
        <authorList>
            <consortium name="US DOE Joint Genome Institute"/>
            <person name="Lucas S."/>
            <person name="Copeland A."/>
            <person name="Lapidus A."/>
            <person name="Glavina del Rio T."/>
            <person name="Tice H."/>
            <person name="Bruce D."/>
            <person name="Goodwin L."/>
            <person name="Pitluck S."/>
            <person name="Chertkov O."/>
            <person name="Brettin T."/>
            <person name="Detter J.C."/>
            <person name="Han C."/>
            <person name="Larimer F."/>
            <person name="Land M."/>
            <person name="Hauser L."/>
            <person name="Kyrpides N."/>
            <person name="Mikhailova N."/>
            <person name="Spring S."/>
            <person name="Beller H."/>
        </authorList>
    </citation>
    <scope>NUCLEOTIDE SEQUENCE [LARGE SCALE GENOMIC DNA]</scope>
    <source>
        <strain evidence="17">DSM 9187 / TA4</strain>
    </source>
</reference>
<dbReference type="Pfam" id="PF14689">
    <property type="entry name" value="SPOB_a"/>
    <property type="match status" value="1"/>
</dbReference>
<evidence type="ECO:0000256" key="13">
    <source>
        <dbReference type="ARBA" id="ARBA00023136"/>
    </source>
</evidence>
<keyword evidence="4" id="KW-1003">Cell membrane</keyword>
<proteinExistence type="predicted"/>
<feature type="transmembrane region" description="Helical" evidence="14">
    <location>
        <begin position="173"/>
        <end position="194"/>
    </location>
</feature>
<comment type="catalytic activity">
    <reaction evidence="1">
        <text>ATP + protein L-histidine = ADP + protein N-phospho-L-histidine.</text>
        <dbReference type="EC" id="2.7.13.3"/>
    </reaction>
</comment>
<dbReference type="STRING" id="595494.Tola_2551"/>
<dbReference type="InterPro" id="IPR004358">
    <property type="entry name" value="Sig_transdc_His_kin-like_C"/>
</dbReference>
<evidence type="ECO:0000256" key="1">
    <source>
        <dbReference type="ARBA" id="ARBA00000085"/>
    </source>
</evidence>
<dbReference type="GO" id="GO:0005886">
    <property type="term" value="C:plasma membrane"/>
    <property type="evidence" value="ECO:0007669"/>
    <property type="project" value="UniProtKB-SubCell"/>
</dbReference>
<evidence type="ECO:0000256" key="2">
    <source>
        <dbReference type="ARBA" id="ARBA00004651"/>
    </source>
</evidence>
<dbReference type="Gene3D" id="1.10.287.130">
    <property type="match status" value="1"/>
</dbReference>
<dbReference type="HOGENOM" id="CLU_020211_11_2_6"/>
<dbReference type="Pfam" id="PF00989">
    <property type="entry name" value="PAS"/>
    <property type="match status" value="1"/>
</dbReference>
<dbReference type="OrthoDB" id="9792686at2"/>
<dbReference type="SUPFAM" id="SSF103190">
    <property type="entry name" value="Sensory domain-like"/>
    <property type="match status" value="1"/>
</dbReference>
<evidence type="ECO:0000256" key="7">
    <source>
        <dbReference type="ARBA" id="ARBA00022692"/>
    </source>
</evidence>
<dbReference type="PRINTS" id="PR00344">
    <property type="entry name" value="BCTRLSENSOR"/>
</dbReference>
<dbReference type="InterPro" id="IPR039506">
    <property type="entry name" value="SPOB_a"/>
</dbReference>
<evidence type="ECO:0000313" key="16">
    <source>
        <dbReference type="EMBL" id="ACQ94145.1"/>
    </source>
</evidence>
<dbReference type="RefSeq" id="WP_015879594.1">
    <property type="nucleotide sequence ID" value="NC_012691.1"/>
</dbReference>
<dbReference type="KEGG" id="tau:Tola_2551"/>
<evidence type="ECO:0000256" key="8">
    <source>
        <dbReference type="ARBA" id="ARBA00022741"/>
    </source>
</evidence>
<sequence>MLGLSSPLKLRTRITLLVCTVIALVLLVVHAIFVTQSTALSKNSLEEKARGVARTLTETPFVGAALTIPEQQQALQGYIESVRKRNELLFIVVMDMDAIRHTHPDPKMIGLRFQGGDQIKALHGEEYISEAKGTLGNSVRVISPLYHNGRQVGAIAVGISTAKVEAIISANLLFAYLALLFGGLVGAVGAFYLARKIKAIMFGLEPSEIASLLEQRSAMLQSIREGVIAVNAQSEITLINDEAKRLLRLSGSSDELLQEQGSKNWPKRLHLQEVLQTGVAQYDEELKFNGLVLLSSSVPVRVNGTIVGAVMSFRDKTEVSQLVQRLSGMSNYAEALRMQAHEFMNKLQVILGMVNIRAFEQLEHYIMGIAGQYHSDVGALIRQIKDPVIAGFLLGKINRAREAGITVIVTEDSFLPESSQLDQPHALVTILGNLLENAIDALEGVPDPTITVALDYEEGSLFCVVKDNGKGIPPEVIPHIFERGFSTKGTQRGLGLYLVKQSLAKLEDSSIECRNNPDRGASFIVTLPYAGKETES</sequence>
<dbReference type="InterPro" id="IPR005467">
    <property type="entry name" value="His_kinase_dom"/>
</dbReference>
<name>C4LAH0_TOLAT</name>
<evidence type="ECO:0000313" key="17">
    <source>
        <dbReference type="Proteomes" id="UP000009073"/>
    </source>
</evidence>
<dbReference type="EC" id="2.7.13.3" evidence="3"/>
<evidence type="ECO:0000256" key="14">
    <source>
        <dbReference type="SAM" id="Phobius"/>
    </source>
</evidence>
<evidence type="ECO:0000256" key="10">
    <source>
        <dbReference type="ARBA" id="ARBA00022840"/>
    </source>
</evidence>
<dbReference type="EMBL" id="CP001616">
    <property type="protein sequence ID" value="ACQ94145.1"/>
    <property type="molecule type" value="Genomic_DNA"/>
</dbReference>
<keyword evidence="7 14" id="KW-0812">Transmembrane</keyword>
<evidence type="ECO:0000256" key="4">
    <source>
        <dbReference type="ARBA" id="ARBA00022475"/>
    </source>
</evidence>
<dbReference type="SMART" id="SM00387">
    <property type="entry name" value="HATPase_c"/>
    <property type="match status" value="1"/>
</dbReference>
<dbReference type="InterPro" id="IPR036890">
    <property type="entry name" value="HATPase_C_sf"/>
</dbReference>
<keyword evidence="12" id="KW-0902">Two-component regulatory system</keyword>
<dbReference type="InterPro" id="IPR029151">
    <property type="entry name" value="Sensor-like_sf"/>
</dbReference>
<accession>C4LAH0</accession>
<keyword evidence="8" id="KW-0547">Nucleotide-binding</keyword>
<evidence type="ECO:0000256" key="6">
    <source>
        <dbReference type="ARBA" id="ARBA00022679"/>
    </source>
</evidence>
<keyword evidence="5" id="KW-0597">Phosphoprotein</keyword>
<dbReference type="eggNOG" id="COG3290">
    <property type="taxonomic scope" value="Bacteria"/>
</dbReference>
<keyword evidence="9 16" id="KW-0418">Kinase</keyword>
<feature type="domain" description="Histidine kinase" evidence="15">
    <location>
        <begin position="427"/>
        <end position="531"/>
    </location>
</feature>
<keyword evidence="6" id="KW-0808">Transferase</keyword>
<keyword evidence="11 14" id="KW-1133">Transmembrane helix</keyword>